<dbReference type="InterPro" id="IPR036049">
    <property type="entry name" value="Ribosomal_uL29_sf"/>
</dbReference>
<evidence type="ECO:0000313" key="7">
    <source>
        <dbReference type="Proteomes" id="UP000283509"/>
    </source>
</evidence>
<dbReference type="GO" id="GO:0022625">
    <property type="term" value="C:cytosolic large ribosomal subunit"/>
    <property type="evidence" value="ECO:0007669"/>
    <property type="project" value="InterPro"/>
</dbReference>
<dbReference type="NCBIfam" id="TIGR00012">
    <property type="entry name" value="L29"/>
    <property type="match status" value="1"/>
</dbReference>
<organism evidence="6 7">
    <name type="scientific">Penaeus vannamei</name>
    <name type="common">Whiteleg shrimp</name>
    <name type="synonym">Litopenaeus vannamei</name>
    <dbReference type="NCBI Taxonomy" id="6689"/>
    <lineage>
        <taxon>Eukaryota</taxon>
        <taxon>Metazoa</taxon>
        <taxon>Ecdysozoa</taxon>
        <taxon>Arthropoda</taxon>
        <taxon>Crustacea</taxon>
        <taxon>Multicrustacea</taxon>
        <taxon>Malacostraca</taxon>
        <taxon>Eumalacostraca</taxon>
        <taxon>Eucarida</taxon>
        <taxon>Decapoda</taxon>
        <taxon>Dendrobranchiata</taxon>
        <taxon>Penaeoidea</taxon>
        <taxon>Penaeidae</taxon>
        <taxon>Penaeus</taxon>
    </lineage>
</organism>
<dbReference type="Gene3D" id="6.10.250.3450">
    <property type="match status" value="1"/>
</dbReference>
<dbReference type="Pfam" id="PF00831">
    <property type="entry name" value="Ribosomal_L29"/>
    <property type="match status" value="1"/>
</dbReference>
<dbReference type="STRING" id="6689.A0A3R7QGK2"/>
<evidence type="ECO:0000313" key="6">
    <source>
        <dbReference type="EMBL" id="ROT66719.1"/>
    </source>
</evidence>
<dbReference type="AlphaFoldDB" id="A0A3R7QGK2"/>
<evidence type="ECO:0000256" key="3">
    <source>
        <dbReference type="ARBA" id="ARBA00023274"/>
    </source>
</evidence>
<dbReference type="EMBL" id="QCYY01002898">
    <property type="protein sequence ID" value="ROT66719.1"/>
    <property type="molecule type" value="Genomic_DNA"/>
</dbReference>
<dbReference type="OrthoDB" id="528635at2759"/>
<dbReference type="Gene3D" id="1.10.287.310">
    <property type="match status" value="1"/>
</dbReference>
<gene>
    <name evidence="6" type="ORF">C7M84_015245</name>
</gene>
<dbReference type="FunFam" id="1.10.287.310:FF:000002">
    <property type="entry name" value="60S ribosomal protein L35"/>
    <property type="match status" value="1"/>
</dbReference>
<comment type="caution">
    <text evidence="6">The sequence shown here is derived from an EMBL/GenBank/DDBJ whole genome shotgun (WGS) entry which is preliminary data.</text>
</comment>
<comment type="similarity">
    <text evidence="1">Belongs to the universal ribosomal protein uL29 family.</text>
</comment>
<proteinExistence type="inferred from homology"/>
<dbReference type="SUPFAM" id="SSF46561">
    <property type="entry name" value="Ribosomal protein L29 (L29p)"/>
    <property type="match status" value="1"/>
</dbReference>
<dbReference type="GO" id="GO:0003729">
    <property type="term" value="F:mRNA binding"/>
    <property type="evidence" value="ECO:0007669"/>
    <property type="project" value="TreeGrafter"/>
</dbReference>
<keyword evidence="2 6" id="KW-0689">Ribosomal protein</keyword>
<dbReference type="FunFam" id="6.10.250.3450:FF:000001">
    <property type="entry name" value="60S ribosomal protein L35"/>
    <property type="match status" value="1"/>
</dbReference>
<dbReference type="GO" id="GO:0003735">
    <property type="term" value="F:structural constituent of ribosome"/>
    <property type="evidence" value="ECO:0007669"/>
    <property type="project" value="InterPro"/>
</dbReference>
<evidence type="ECO:0000256" key="5">
    <source>
        <dbReference type="ARBA" id="ARBA00035334"/>
    </source>
</evidence>
<sequence length="112" mass="13150">MKKEELQKKLLELKQELSGLRVAKVTGGAASKLCKIRVVRKVHSPCSHHHWTEDKENLRKFYKGKKYKPLDLRPKKTRAIRRSLTKSESAIISPKEAKRRWNFPQRKYAVKA</sequence>
<protein>
    <recommendedName>
        <fullName evidence="4">Large ribosomal subunit protein uL29</fullName>
    </recommendedName>
    <alternativeName>
        <fullName evidence="5">60S ribosomal protein L35</fullName>
    </alternativeName>
</protein>
<dbReference type="PANTHER" id="PTHR45722:SF2">
    <property type="entry name" value="LARGE RIBOSOMAL SUBUNIT PROTEIN UL29-RELATED"/>
    <property type="match status" value="1"/>
</dbReference>
<reference evidence="6 7" key="1">
    <citation type="submission" date="2018-04" db="EMBL/GenBank/DDBJ databases">
        <authorList>
            <person name="Zhang X."/>
            <person name="Yuan J."/>
            <person name="Li F."/>
            <person name="Xiang J."/>
        </authorList>
    </citation>
    <scope>NUCLEOTIDE SEQUENCE [LARGE SCALE GENOMIC DNA]</scope>
    <source>
        <tissue evidence="6">Muscle</tissue>
    </source>
</reference>
<evidence type="ECO:0000256" key="1">
    <source>
        <dbReference type="ARBA" id="ARBA00009254"/>
    </source>
</evidence>
<dbReference type="InterPro" id="IPR045059">
    <property type="entry name" value="Ribosomal_uL29_euk"/>
</dbReference>
<dbReference type="GO" id="GO:0000463">
    <property type="term" value="P:maturation of LSU-rRNA from tricistronic rRNA transcript (SSU-rRNA, 5.8S rRNA, LSU-rRNA)"/>
    <property type="evidence" value="ECO:0007669"/>
    <property type="project" value="InterPro"/>
</dbReference>
<keyword evidence="7" id="KW-1185">Reference proteome</keyword>
<dbReference type="Proteomes" id="UP000283509">
    <property type="component" value="Unassembled WGS sequence"/>
</dbReference>
<name>A0A3R7QGK2_PENVA</name>
<dbReference type="GO" id="GO:0006412">
    <property type="term" value="P:translation"/>
    <property type="evidence" value="ECO:0007669"/>
    <property type="project" value="InterPro"/>
</dbReference>
<dbReference type="InterPro" id="IPR001854">
    <property type="entry name" value="Ribosomal_uL29"/>
</dbReference>
<reference evidence="6 7" key="2">
    <citation type="submission" date="2019-01" db="EMBL/GenBank/DDBJ databases">
        <title>The decoding of complex shrimp genome reveals the adaptation for benthos swimmer, frequently molting mechanism and breeding impact on genome.</title>
        <authorList>
            <person name="Sun Y."/>
            <person name="Gao Y."/>
            <person name="Yu Y."/>
        </authorList>
    </citation>
    <scope>NUCLEOTIDE SEQUENCE [LARGE SCALE GENOMIC DNA]</scope>
    <source>
        <tissue evidence="6">Muscle</tissue>
    </source>
</reference>
<evidence type="ECO:0000256" key="2">
    <source>
        <dbReference type="ARBA" id="ARBA00022980"/>
    </source>
</evidence>
<dbReference type="PANTHER" id="PTHR45722">
    <property type="entry name" value="60S RIBOSOMAL PROTEIN L35"/>
    <property type="match status" value="1"/>
</dbReference>
<accession>A0A3R7QGK2</accession>
<evidence type="ECO:0000256" key="4">
    <source>
        <dbReference type="ARBA" id="ARBA00035204"/>
    </source>
</evidence>
<keyword evidence="3" id="KW-0687">Ribonucleoprotein</keyword>